<accession>A0A3B0XDZ4</accession>
<proteinExistence type="predicted"/>
<sequence>MRYHAERGNEKNISSECEAELQAIRSHAEHGNEKITGYSNLKLI</sequence>
<reference evidence="1" key="1">
    <citation type="submission" date="2018-06" db="EMBL/GenBank/DDBJ databases">
        <authorList>
            <person name="Zhirakovskaya E."/>
        </authorList>
    </citation>
    <scope>NUCLEOTIDE SEQUENCE</scope>
</reference>
<organism evidence="1">
    <name type="scientific">hydrothermal vent metagenome</name>
    <dbReference type="NCBI Taxonomy" id="652676"/>
    <lineage>
        <taxon>unclassified sequences</taxon>
        <taxon>metagenomes</taxon>
        <taxon>ecological metagenomes</taxon>
    </lineage>
</organism>
<name>A0A3B0XDZ4_9ZZZZ</name>
<protein>
    <submittedName>
        <fullName evidence="1">Uncharacterized protein</fullName>
    </submittedName>
</protein>
<dbReference type="EMBL" id="UOFI01000023">
    <property type="protein sequence ID" value="VAW62503.1"/>
    <property type="molecule type" value="Genomic_DNA"/>
</dbReference>
<dbReference type="AlphaFoldDB" id="A0A3B0XDZ4"/>
<gene>
    <name evidence="1" type="ORF">MNBD_GAMMA09-3750</name>
</gene>
<evidence type="ECO:0000313" key="1">
    <source>
        <dbReference type="EMBL" id="VAW62503.1"/>
    </source>
</evidence>